<accession>A0A7G5XH89</accession>
<feature type="domain" description="Peptidase S54 rhomboid" evidence="8">
    <location>
        <begin position="82"/>
        <end position="136"/>
    </location>
</feature>
<dbReference type="Proteomes" id="UP000515344">
    <property type="component" value="Chromosome"/>
</dbReference>
<evidence type="ECO:0000313" key="10">
    <source>
        <dbReference type="Proteomes" id="UP000515344"/>
    </source>
</evidence>
<name>A0A7G5XH89_9BACT</name>
<keyword evidence="3 7" id="KW-0812">Transmembrane</keyword>
<dbReference type="KEGG" id="lacs:H4075_01190"/>
<proteinExistence type="inferred from homology"/>
<feature type="transmembrane region" description="Helical" evidence="7">
    <location>
        <begin position="239"/>
        <end position="259"/>
    </location>
</feature>
<dbReference type="PANTHER" id="PTHR43731">
    <property type="entry name" value="RHOMBOID PROTEASE"/>
    <property type="match status" value="1"/>
</dbReference>
<dbReference type="AlphaFoldDB" id="A0A7G5XH89"/>
<evidence type="ECO:0000256" key="7">
    <source>
        <dbReference type="SAM" id="Phobius"/>
    </source>
</evidence>
<organism evidence="9 10">
    <name type="scientific">Lacibacter sediminis</name>
    <dbReference type="NCBI Taxonomy" id="2760713"/>
    <lineage>
        <taxon>Bacteria</taxon>
        <taxon>Pseudomonadati</taxon>
        <taxon>Bacteroidota</taxon>
        <taxon>Chitinophagia</taxon>
        <taxon>Chitinophagales</taxon>
        <taxon>Chitinophagaceae</taxon>
        <taxon>Lacibacter</taxon>
    </lineage>
</organism>
<evidence type="ECO:0000259" key="8">
    <source>
        <dbReference type="Pfam" id="PF01694"/>
    </source>
</evidence>
<keyword evidence="9" id="KW-0645">Protease</keyword>
<evidence type="ECO:0000256" key="1">
    <source>
        <dbReference type="ARBA" id="ARBA00004141"/>
    </source>
</evidence>
<feature type="transmembrane region" description="Helical" evidence="7">
    <location>
        <begin position="271"/>
        <end position="291"/>
    </location>
</feature>
<sequence length="300" mass="34226">MIVVRFPTIPKFVFHQSKKFVVSYQQIRPGGFNVLPPVIKNLIIINGLVLLAQYTSGAWGSEKALTDFFALHSIQSDLFKPHQFITHLFMHGDFFHFLFNMFALWMFGNMLENLWGSKRFLTFYILCGLGAAVIHLGWLFYEMQPLMSELSSYKSSPSPSGFMSFFDQNGLTRIFDRQQLQAFADTWSNDLSNQAYVDQSIVYAQQGADVMLNTPTVGASGAVFGCLAAFGYLFPNTLIYIYFFFPIKAKWFVILYAAAELWMGVRNSGGSVAHFAHLGGALIGFLLVWYWNKKNRRTFY</sequence>
<dbReference type="GO" id="GO:0016020">
    <property type="term" value="C:membrane"/>
    <property type="evidence" value="ECO:0007669"/>
    <property type="project" value="UniProtKB-SubCell"/>
</dbReference>
<dbReference type="GO" id="GO:0004252">
    <property type="term" value="F:serine-type endopeptidase activity"/>
    <property type="evidence" value="ECO:0007669"/>
    <property type="project" value="InterPro"/>
</dbReference>
<protein>
    <submittedName>
        <fullName evidence="9">Rhomboid family intramembrane serine protease</fullName>
    </submittedName>
</protein>
<dbReference type="PANTHER" id="PTHR43731:SF14">
    <property type="entry name" value="PRESENILIN-ASSOCIATED RHOMBOID-LIKE PROTEIN, MITOCHONDRIAL"/>
    <property type="match status" value="1"/>
</dbReference>
<dbReference type="InterPro" id="IPR022764">
    <property type="entry name" value="Peptidase_S54_rhomboid_dom"/>
</dbReference>
<dbReference type="Pfam" id="PF01694">
    <property type="entry name" value="Rhomboid"/>
    <property type="match status" value="2"/>
</dbReference>
<evidence type="ECO:0000313" key="9">
    <source>
        <dbReference type="EMBL" id="QNA44842.1"/>
    </source>
</evidence>
<gene>
    <name evidence="9" type="ORF">H4075_01190</name>
</gene>
<feature type="domain" description="Peptidase S54 rhomboid" evidence="8">
    <location>
        <begin position="211"/>
        <end position="290"/>
    </location>
</feature>
<dbReference type="InterPro" id="IPR035952">
    <property type="entry name" value="Rhomboid-like_sf"/>
</dbReference>
<evidence type="ECO:0000256" key="4">
    <source>
        <dbReference type="ARBA" id="ARBA00022801"/>
    </source>
</evidence>
<dbReference type="GO" id="GO:0006508">
    <property type="term" value="P:proteolysis"/>
    <property type="evidence" value="ECO:0007669"/>
    <property type="project" value="UniProtKB-KW"/>
</dbReference>
<evidence type="ECO:0000256" key="3">
    <source>
        <dbReference type="ARBA" id="ARBA00022692"/>
    </source>
</evidence>
<evidence type="ECO:0000256" key="5">
    <source>
        <dbReference type="ARBA" id="ARBA00022989"/>
    </source>
</evidence>
<keyword evidence="4" id="KW-0378">Hydrolase</keyword>
<evidence type="ECO:0000256" key="6">
    <source>
        <dbReference type="ARBA" id="ARBA00023136"/>
    </source>
</evidence>
<dbReference type="SUPFAM" id="SSF144091">
    <property type="entry name" value="Rhomboid-like"/>
    <property type="match status" value="1"/>
</dbReference>
<comment type="similarity">
    <text evidence="2">Belongs to the peptidase S54 family.</text>
</comment>
<comment type="subcellular location">
    <subcellularLocation>
        <location evidence="1">Membrane</location>
        <topology evidence="1">Multi-pass membrane protein</topology>
    </subcellularLocation>
</comment>
<feature type="transmembrane region" description="Helical" evidence="7">
    <location>
        <begin position="120"/>
        <end position="141"/>
    </location>
</feature>
<keyword evidence="10" id="KW-1185">Reference proteome</keyword>
<feature type="transmembrane region" description="Helical" evidence="7">
    <location>
        <begin position="217"/>
        <end position="234"/>
    </location>
</feature>
<keyword evidence="5 7" id="KW-1133">Transmembrane helix</keyword>
<dbReference type="EMBL" id="CP060007">
    <property type="protein sequence ID" value="QNA44842.1"/>
    <property type="molecule type" value="Genomic_DNA"/>
</dbReference>
<feature type="transmembrane region" description="Helical" evidence="7">
    <location>
        <begin position="88"/>
        <end position="108"/>
    </location>
</feature>
<dbReference type="Gene3D" id="1.20.1540.10">
    <property type="entry name" value="Rhomboid-like"/>
    <property type="match status" value="1"/>
</dbReference>
<evidence type="ECO:0000256" key="2">
    <source>
        <dbReference type="ARBA" id="ARBA00009045"/>
    </source>
</evidence>
<reference evidence="10" key="1">
    <citation type="submission" date="2020-08" db="EMBL/GenBank/DDBJ databases">
        <title>Lacibacter sp. S13-6-6 genome sequencing.</title>
        <authorList>
            <person name="Jin L."/>
        </authorList>
    </citation>
    <scope>NUCLEOTIDE SEQUENCE [LARGE SCALE GENOMIC DNA]</scope>
    <source>
        <strain evidence="10">S13-6-6</strain>
    </source>
</reference>
<keyword evidence="6 7" id="KW-0472">Membrane</keyword>
<dbReference type="InterPro" id="IPR050925">
    <property type="entry name" value="Rhomboid_protease_S54"/>
</dbReference>